<dbReference type="HOGENOM" id="CLU_452252_0_0_1"/>
<dbReference type="PROSITE" id="PS50863">
    <property type="entry name" value="B3"/>
    <property type="match status" value="1"/>
</dbReference>
<keyword evidence="7 8" id="KW-0927">Auxin signaling pathway</keyword>
<dbReference type="GO" id="GO:0006355">
    <property type="term" value="P:regulation of DNA-templated transcription"/>
    <property type="evidence" value="ECO:0000318"/>
    <property type="project" value="GO_Central"/>
</dbReference>
<dbReference type="Gramene" id="ERN08619">
    <property type="protein sequence ID" value="ERN08619"/>
    <property type="gene ID" value="AMTR_s00017p00182820"/>
</dbReference>
<dbReference type="InterPro" id="IPR010525">
    <property type="entry name" value="ARF_dom"/>
</dbReference>
<comment type="subunit">
    <text evidence="8">Homodimers and heterodimers.</text>
</comment>
<dbReference type="InterPro" id="IPR044835">
    <property type="entry name" value="ARF_plant"/>
</dbReference>
<dbReference type="GO" id="GO:0007389">
    <property type="term" value="P:pattern specification process"/>
    <property type="evidence" value="ECO:0000318"/>
    <property type="project" value="GO_Central"/>
</dbReference>
<dbReference type="CDD" id="cd10017">
    <property type="entry name" value="B3_DNA"/>
    <property type="match status" value="1"/>
</dbReference>
<dbReference type="Pfam" id="PF02362">
    <property type="entry name" value="B3"/>
    <property type="match status" value="1"/>
</dbReference>
<keyword evidence="5 8" id="KW-0804">Transcription</keyword>
<name>W1PLH7_AMBTC</name>
<dbReference type="Proteomes" id="UP000017836">
    <property type="component" value="Unassembled WGS sequence"/>
</dbReference>
<dbReference type="EMBL" id="KI393256">
    <property type="protein sequence ID" value="ERN08619.1"/>
    <property type="molecule type" value="Genomic_DNA"/>
</dbReference>
<evidence type="ECO:0000256" key="8">
    <source>
        <dbReference type="RuleBase" id="RU004561"/>
    </source>
</evidence>
<dbReference type="GO" id="GO:0048829">
    <property type="term" value="P:root cap development"/>
    <property type="evidence" value="ECO:0000318"/>
    <property type="project" value="GO_Central"/>
</dbReference>
<dbReference type="SUPFAM" id="SSF101936">
    <property type="entry name" value="DNA-binding pseudobarrel domain"/>
    <property type="match status" value="1"/>
</dbReference>
<evidence type="ECO:0000313" key="10">
    <source>
        <dbReference type="EMBL" id="ERN08619.1"/>
    </source>
</evidence>
<dbReference type="GO" id="GO:0000976">
    <property type="term" value="F:transcription cis-regulatory region binding"/>
    <property type="evidence" value="ECO:0000318"/>
    <property type="project" value="GO_Central"/>
</dbReference>
<dbReference type="Gene3D" id="2.30.30.1040">
    <property type="match status" value="1"/>
</dbReference>
<evidence type="ECO:0000256" key="1">
    <source>
        <dbReference type="ARBA" id="ARBA00004123"/>
    </source>
</evidence>
<dbReference type="PANTHER" id="PTHR31384">
    <property type="entry name" value="AUXIN RESPONSE FACTOR 4-RELATED"/>
    <property type="match status" value="1"/>
</dbReference>
<reference evidence="11" key="1">
    <citation type="journal article" date="2013" name="Science">
        <title>The Amborella genome and the evolution of flowering plants.</title>
        <authorList>
            <consortium name="Amborella Genome Project"/>
        </authorList>
    </citation>
    <scope>NUCLEOTIDE SEQUENCE [LARGE SCALE GENOMIC DNA]</scope>
</reference>
<protein>
    <recommendedName>
        <fullName evidence="8">Auxin response factor</fullName>
    </recommendedName>
</protein>
<dbReference type="GO" id="GO:0009734">
    <property type="term" value="P:auxin-activated signaling pathway"/>
    <property type="evidence" value="ECO:0007669"/>
    <property type="project" value="UniProtKB-KW"/>
</dbReference>
<comment type="similarity">
    <text evidence="2 8">Belongs to the ARF family.</text>
</comment>
<dbReference type="Pfam" id="PF06507">
    <property type="entry name" value="ARF_AD"/>
    <property type="match status" value="1"/>
</dbReference>
<evidence type="ECO:0000256" key="6">
    <source>
        <dbReference type="ARBA" id="ARBA00023242"/>
    </source>
</evidence>
<dbReference type="GO" id="GO:0009733">
    <property type="term" value="P:response to auxin"/>
    <property type="evidence" value="ECO:0000318"/>
    <property type="project" value="GO_Central"/>
</dbReference>
<dbReference type="Gene3D" id="3.10.20.90">
    <property type="entry name" value="Phosphatidylinositol 3-kinase Catalytic Subunit, Chain A, domain 1"/>
    <property type="match status" value="1"/>
</dbReference>
<dbReference type="PANTHER" id="PTHR31384:SF160">
    <property type="entry name" value="AUXIN RESPONSE FACTOR 16"/>
    <property type="match status" value="1"/>
</dbReference>
<evidence type="ECO:0000256" key="3">
    <source>
        <dbReference type="ARBA" id="ARBA00023015"/>
    </source>
</evidence>
<gene>
    <name evidence="10" type="ORF">AMTR_s00017p00182820</name>
</gene>
<dbReference type="eggNOG" id="ENOG502QQ5I">
    <property type="taxonomic scope" value="Eukaryota"/>
</dbReference>
<evidence type="ECO:0000256" key="5">
    <source>
        <dbReference type="ARBA" id="ARBA00023163"/>
    </source>
</evidence>
<keyword evidence="6 8" id="KW-0539">Nucleus</keyword>
<dbReference type="AlphaFoldDB" id="W1PLH7"/>
<evidence type="ECO:0000313" key="11">
    <source>
        <dbReference type="Proteomes" id="UP000017836"/>
    </source>
</evidence>
<keyword evidence="3 8" id="KW-0805">Transcription regulation</keyword>
<dbReference type="FunFam" id="2.40.330.10:FF:000001">
    <property type="entry name" value="Auxin response factor"/>
    <property type="match status" value="1"/>
</dbReference>
<dbReference type="SMART" id="SM01019">
    <property type="entry name" value="B3"/>
    <property type="match status" value="1"/>
</dbReference>
<sequence length="604" mass="67474">MDSSSGTLVPANLWRTFAGNTAKVPSPNSLVYYFPQGHAAQASSPPNFPNGPHFPPCIPCLVYDVRLFASHQTDEVFAVLSLVPDTFSIREKPATTDFFADLAEIDSHAKVLTPSDSNNGGSFSVLSQMAESVFPKLDKSIKNPEQDLVMQDVHGKAWKFRHIYRGRPKRHLLTTGWSKFVDEKRLASGDTVVFARGNDGMMSVGLRRRAEVSQFRTHWLPPEDVVRAAEHAASGHPFQVVYYPNRGSAFCVERHIVDMALELSWVPDVTIRMTVEGVKGLVTGSVLSVSVVDPDRWPGSPWGLLEVASDRSSTRRVNPWSVESMKVLSPLLYNEQDKPSTVAENEKFESLLGPQLSTYKEHEMGLHIDKRQFKSNSSTTTIQEARQDPIIKALSSDSLDNQTCNKSTFCDNHSNQQNSFGMPLMLPTLECFSPQGYSNYQSQSDGNLPKKCDTELPGSGSNDVAIKSNIFKPSEKSRSMVQPQETSNDKPEKEANVRLCKVFYNDIIGRSIDLSLFCSYEEFFGRLSHMFGKEISPLHSLLFYDRPDGIQRSVGEEPYNISLWEGLLKFFYEMLDVLGEVEGYASIMWHGVKNNGLENDSTGI</sequence>
<keyword evidence="11" id="KW-1185">Reference proteome</keyword>
<dbReference type="InterPro" id="IPR003340">
    <property type="entry name" value="B3_DNA-bd"/>
</dbReference>
<evidence type="ECO:0000259" key="9">
    <source>
        <dbReference type="PROSITE" id="PS50863"/>
    </source>
</evidence>
<dbReference type="GO" id="GO:0005634">
    <property type="term" value="C:nucleus"/>
    <property type="evidence" value="ECO:0000318"/>
    <property type="project" value="GO_Central"/>
</dbReference>
<proteinExistence type="inferred from homology"/>
<organism evidence="10 11">
    <name type="scientific">Amborella trichopoda</name>
    <dbReference type="NCBI Taxonomy" id="13333"/>
    <lineage>
        <taxon>Eukaryota</taxon>
        <taxon>Viridiplantae</taxon>
        <taxon>Streptophyta</taxon>
        <taxon>Embryophyta</taxon>
        <taxon>Tracheophyta</taxon>
        <taxon>Spermatophyta</taxon>
        <taxon>Magnoliopsida</taxon>
        <taxon>Amborellales</taxon>
        <taxon>Amborellaceae</taxon>
        <taxon>Amborella</taxon>
    </lineage>
</organism>
<evidence type="ECO:0000256" key="7">
    <source>
        <dbReference type="ARBA" id="ARBA00023294"/>
    </source>
</evidence>
<dbReference type="Gene3D" id="2.40.330.10">
    <property type="entry name" value="DNA-binding pseudobarrel domain"/>
    <property type="match status" value="1"/>
</dbReference>
<feature type="domain" description="TF-B3" evidence="9">
    <location>
        <begin position="108"/>
        <end position="210"/>
    </location>
</feature>
<comment type="subcellular location">
    <subcellularLocation>
        <location evidence="1 8">Nucleus</location>
    </subcellularLocation>
</comment>
<keyword evidence="4 8" id="KW-0238">DNA-binding</keyword>
<accession>W1PLH7</accession>
<comment type="function">
    <text evidence="8">Auxin response factors (ARFs) are transcriptional factors that bind specifically to the DNA sequence 5'-TGTCTC-3' found in the auxin-responsive promoter elements (AuxREs).</text>
</comment>
<evidence type="ECO:0000256" key="2">
    <source>
        <dbReference type="ARBA" id="ARBA00007853"/>
    </source>
</evidence>
<evidence type="ECO:0000256" key="4">
    <source>
        <dbReference type="ARBA" id="ARBA00023125"/>
    </source>
</evidence>
<dbReference type="InterPro" id="IPR015300">
    <property type="entry name" value="DNA-bd_pseudobarrel_sf"/>
</dbReference>